<comment type="similarity">
    <text evidence="2">Belongs to the major facilitator superfamily.</text>
</comment>
<dbReference type="FunFam" id="1.20.1250.20:FF:000308">
    <property type="entry name" value="MFS efflux transporter"/>
    <property type="match status" value="1"/>
</dbReference>
<dbReference type="GO" id="GO:0012505">
    <property type="term" value="C:endomembrane system"/>
    <property type="evidence" value="ECO:0007669"/>
    <property type="project" value="UniProtKB-SubCell"/>
</dbReference>
<evidence type="ECO:0000259" key="9">
    <source>
        <dbReference type="PROSITE" id="PS50850"/>
    </source>
</evidence>
<feature type="transmembrane region" description="Helical" evidence="8">
    <location>
        <begin position="443"/>
        <end position="467"/>
    </location>
</feature>
<protein>
    <recommendedName>
        <fullName evidence="9">Major facilitator superfamily (MFS) profile domain-containing protein</fullName>
    </recommendedName>
</protein>
<dbReference type="PANTHER" id="PTHR23514:SF3">
    <property type="entry name" value="BYPASS OF STOP CODON PROTEIN 6"/>
    <property type="match status" value="1"/>
</dbReference>
<feature type="transmembrane region" description="Helical" evidence="8">
    <location>
        <begin position="143"/>
        <end position="165"/>
    </location>
</feature>
<feature type="transmembrane region" description="Helical" evidence="8">
    <location>
        <begin position="113"/>
        <end position="137"/>
    </location>
</feature>
<dbReference type="InterPro" id="IPR020846">
    <property type="entry name" value="MFS_dom"/>
</dbReference>
<keyword evidence="3" id="KW-0813">Transport</keyword>
<reference evidence="11" key="5">
    <citation type="submission" date="2015-06" db="UniProtKB">
        <authorList>
            <consortium name="EnsemblFungi"/>
        </authorList>
    </citation>
    <scope>IDENTIFICATION</scope>
    <source>
        <strain evidence="11">ATCC 64411</strain>
    </source>
</reference>
<dbReference type="PANTHER" id="PTHR23514">
    <property type="entry name" value="BYPASS OF STOP CODON PROTEIN 6"/>
    <property type="match status" value="1"/>
</dbReference>
<dbReference type="EnsemblFungi" id="MAPG_07280T0">
    <property type="protein sequence ID" value="MAPG_07280T0"/>
    <property type="gene ID" value="MAPG_07280"/>
</dbReference>
<dbReference type="Gene3D" id="1.20.1250.20">
    <property type="entry name" value="MFS general substrate transporter like domains"/>
    <property type="match status" value="2"/>
</dbReference>
<reference evidence="10" key="1">
    <citation type="submission" date="2010-05" db="EMBL/GenBank/DDBJ databases">
        <title>The Genome Sequence of Magnaporthe poae strain ATCC 64411.</title>
        <authorList>
            <consortium name="The Broad Institute Genome Sequencing Platform"/>
            <consortium name="Broad Institute Genome Sequencing Center for Infectious Disease"/>
            <person name="Ma L.-J."/>
            <person name="Dead R."/>
            <person name="Young S."/>
            <person name="Zeng Q."/>
            <person name="Koehrsen M."/>
            <person name="Alvarado L."/>
            <person name="Berlin A."/>
            <person name="Chapman S.B."/>
            <person name="Chen Z."/>
            <person name="Freedman E."/>
            <person name="Gellesch M."/>
            <person name="Goldberg J."/>
            <person name="Griggs A."/>
            <person name="Gujja S."/>
            <person name="Heilman E.R."/>
            <person name="Heiman D."/>
            <person name="Hepburn T."/>
            <person name="Howarth C."/>
            <person name="Jen D."/>
            <person name="Larson L."/>
            <person name="Mehta T."/>
            <person name="Neiman D."/>
            <person name="Pearson M."/>
            <person name="Roberts A."/>
            <person name="Saif S."/>
            <person name="Shea T."/>
            <person name="Shenoy N."/>
            <person name="Sisk P."/>
            <person name="Stolte C."/>
            <person name="Sykes S."/>
            <person name="Walk T."/>
            <person name="White J."/>
            <person name="Yandava C."/>
            <person name="Haas B."/>
            <person name="Nusbaum C."/>
            <person name="Birren B."/>
        </authorList>
    </citation>
    <scope>NUCLEOTIDE SEQUENCE</scope>
    <source>
        <strain evidence="10">ATCC 64411</strain>
    </source>
</reference>
<dbReference type="SUPFAM" id="SSF103473">
    <property type="entry name" value="MFS general substrate transporter"/>
    <property type="match status" value="1"/>
</dbReference>
<feature type="transmembrane region" description="Helical" evidence="8">
    <location>
        <begin position="384"/>
        <end position="403"/>
    </location>
</feature>
<reference evidence="12" key="2">
    <citation type="submission" date="2010-05" db="EMBL/GenBank/DDBJ databases">
        <title>The genome sequence of Magnaporthe poae strain ATCC 64411.</title>
        <authorList>
            <person name="Ma L.-J."/>
            <person name="Dead R."/>
            <person name="Young S."/>
            <person name="Zeng Q."/>
            <person name="Koehrsen M."/>
            <person name="Alvarado L."/>
            <person name="Berlin A."/>
            <person name="Chapman S.B."/>
            <person name="Chen Z."/>
            <person name="Freedman E."/>
            <person name="Gellesch M."/>
            <person name="Goldberg J."/>
            <person name="Griggs A."/>
            <person name="Gujja S."/>
            <person name="Heilman E.R."/>
            <person name="Heiman D."/>
            <person name="Hepburn T."/>
            <person name="Howarth C."/>
            <person name="Jen D."/>
            <person name="Larson L."/>
            <person name="Mehta T."/>
            <person name="Neiman D."/>
            <person name="Pearson M."/>
            <person name="Roberts A."/>
            <person name="Saif S."/>
            <person name="Shea T."/>
            <person name="Shenoy N."/>
            <person name="Sisk P."/>
            <person name="Stolte C."/>
            <person name="Sykes S."/>
            <person name="Walk T."/>
            <person name="White J."/>
            <person name="Yandava C."/>
            <person name="Haas B."/>
            <person name="Nusbaum C."/>
            <person name="Birren B."/>
        </authorList>
    </citation>
    <scope>NUCLEOTIDE SEQUENCE [LARGE SCALE GENOMIC DNA]</scope>
    <source>
        <strain evidence="12">ATCC 64411 / 73-15</strain>
    </source>
</reference>
<dbReference type="EMBL" id="GL876971">
    <property type="protein sequence ID" value="KLU88293.1"/>
    <property type="molecule type" value="Genomic_DNA"/>
</dbReference>
<feature type="transmembrane region" description="Helical" evidence="8">
    <location>
        <begin position="201"/>
        <end position="224"/>
    </location>
</feature>
<feature type="transmembrane region" description="Helical" evidence="8">
    <location>
        <begin position="473"/>
        <end position="492"/>
    </location>
</feature>
<dbReference type="OMA" id="MDKANTI"/>
<feature type="transmembrane region" description="Helical" evidence="8">
    <location>
        <begin position="177"/>
        <end position="195"/>
    </location>
</feature>
<evidence type="ECO:0000256" key="6">
    <source>
        <dbReference type="ARBA" id="ARBA00023136"/>
    </source>
</evidence>
<feature type="region of interest" description="Disordered" evidence="7">
    <location>
        <begin position="1"/>
        <end position="97"/>
    </location>
</feature>
<keyword evidence="6 8" id="KW-0472">Membrane</keyword>
<name>A0A0C4E489_MAGP6</name>
<dbReference type="GO" id="GO:0016020">
    <property type="term" value="C:membrane"/>
    <property type="evidence" value="ECO:0007669"/>
    <property type="project" value="TreeGrafter"/>
</dbReference>
<evidence type="ECO:0000256" key="4">
    <source>
        <dbReference type="ARBA" id="ARBA00022692"/>
    </source>
</evidence>
<dbReference type="GO" id="GO:0022857">
    <property type="term" value="F:transmembrane transporter activity"/>
    <property type="evidence" value="ECO:0007669"/>
    <property type="project" value="InterPro"/>
</dbReference>
<keyword evidence="4 8" id="KW-0812">Transmembrane</keyword>
<feature type="domain" description="Major facilitator superfamily (MFS) profile" evidence="9">
    <location>
        <begin position="112"/>
        <end position="496"/>
    </location>
</feature>
<keyword evidence="5 8" id="KW-1133">Transmembrane helix</keyword>
<feature type="transmembrane region" description="Helical" evidence="8">
    <location>
        <begin position="409"/>
        <end position="431"/>
    </location>
</feature>
<dbReference type="FunFam" id="1.20.1250.20:FF:000286">
    <property type="entry name" value="MFS efflux transporter"/>
    <property type="match status" value="1"/>
</dbReference>
<evidence type="ECO:0000313" key="11">
    <source>
        <dbReference type="EnsemblFungi" id="MAPG_07280T0"/>
    </source>
</evidence>
<evidence type="ECO:0000256" key="7">
    <source>
        <dbReference type="SAM" id="MobiDB-lite"/>
    </source>
</evidence>
<evidence type="ECO:0000313" key="12">
    <source>
        <dbReference type="Proteomes" id="UP000011715"/>
    </source>
</evidence>
<evidence type="ECO:0000256" key="5">
    <source>
        <dbReference type="ARBA" id="ARBA00022989"/>
    </source>
</evidence>
<evidence type="ECO:0000256" key="3">
    <source>
        <dbReference type="ARBA" id="ARBA00022448"/>
    </source>
</evidence>
<dbReference type="VEuPathDB" id="FungiDB:MAPG_07280"/>
<organism evidence="11 12">
    <name type="scientific">Magnaporthiopsis poae (strain ATCC 64411 / 73-15)</name>
    <name type="common">Kentucky bluegrass fungus</name>
    <name type="synonym">Magnaporthe poae</name>
    <dbReference type="NCBI Taxonomy" id="644358"/>
    <lineage>
        <taxon>Eukaryota</taxon>
        <taxon>Fungi</taxon>
        <taxon>Dikarya</taxon>
        <taxon>Ascomycota</taxon>
        <taxon>Pezizomycotina</taxon>
        <taxon>Sordariomycetes</taxon>
        <taxon>Sordariomycetidae</taxon>
        <taxon>Magnaporthales</taxon>
        <taxon>Magnaporthaceae</taxon>
        <taxon>Magnaporthiopsis</taxon>
    </lineage>
</organism>
<dbReference type="Pfam" id="PF07690">
    <property type="entry name" value="MFS_1"/>
    <property type="match status" value="1"/>
</dbReference>
<dbReference type="OrthoDB" id="413079at2759"/>
<evidence type="ECO:0000313" key="10">
    <source>
        <dbReference type="EMBL" id="KLU88293.1"/>
    </source>
</evidence>
<keyword evidence="12" id="KW-1185">Reference proteome</keyword>
<sequence length="504" mass="53806">MTPTKEAMPESERPPSSRSHVAEGPPADDEKLSQRLSIGSHKGTPPGSTATHGRSSPGDQGEKEPATADAGKQESPPATEADCGIGSPPSTSTGAETAAVERWNMPRGNIGRLAFVFLSFIIAGLNDGVVGALLPYLERYYDLSYTTVSLIFLTPFFGYSLASFTNARIHMMLGQRGVAVMAPLCHIATYAILAAHPPYPVLVVANMISGFGNGLLDACFCAWLGVMQNANALQGILHSMYSLGALFAPLIATSLVVTHNLPWYTYYYIMIGICVVELVGLTALFWKKTGAVYRASHTHEHGSEAKGAGTREALRSKVTWLCCLFFFSYMGVEVGLGGWIVTFMLRVREASPYDAGISGSGFWAGMALGRALLGFVTDRFGERLCISLYLVACVALELVFWLVPNFVVSAVAVALLGFFLGPMFPGAVIMATKLLPKRIHVSALGFGMAMGGSGGTVFPFIIGAAAGQRGVEVLHPIVLGLLVLVVIVWLMFPRLKKKDETAAV</sequence>
<evidence type="ECO:0000256" key="2">
    <source>
        <dbReference type="ARBA" id="ARBA00008335"/>
    </source>
</evidence>
<feature type="transmembrane region" description="Helical" evidence="8">
    <location>
        <begin position="318"/>
        <end position="345"/>
    </location>
</feature>
<feature type="transmembrane region" description="Helical" evidence="8">
    <location>
        <begin position="263"/>
        <end position="286"/>
    </location>
</feature>
<comment type="subcellular location">
    <subcellularLocation>
        <location evidence="1">Endomembrane system</location>
        <topology evidence="1">Multi-pass membrane protein</topology>
    </subcellularLocation>
</comment>
<dbReference type="EMBL" id="ADBL01001762">
    <property type="status" value="NOT_ANNOTATED_CDS"/>
    <property type="molecule type" value="Genomic_DNA"/>
</dbReference>
<feature type="compositionally biased region" description="Polar residues" evidence="7">
    <location>
        <begin position="46"/>
        <end position="58"/>
    </location>
</feature>
<dbReference type="InterPro" id="IPR011701">
    <property type="entry name" value="MFS"/>
</dbReference>
<proteinExistence type="inferred from homology"/>
<dbReference type="InterPro" id="IPR036259">
    <property type="entry name" value="MFS_trans_sf"/>
</dbReference>
<reference evidence="11" key="4">
    <citation type="journal article" date="2015" name="G3 (Bethesda)">
        <title>Genome sequences of three phytopathogenic species of the Magnaporthaceae family of fungi.</title>
        <authorList>
            <person name="Okagaki L.H."/>
            <person name="Nunes C.C."/>
            <person name="Sailsbery J."/>
            <person name="Clay B."/>
            <person name="Brown D."/>
            <person name="John T."/>
            <person name="Oh Y."/>
            <person name="Young N."/>
            <person name="Fitzgerald M."/>
            <person name="Haas B.J."/>
            <person name="Zeng Q."/>
            <person name="Young S."/>
            <person name="Adiconis X."/>
            <person name="Fan L."/>
            <person name="Levin J.Z."/>
            <person name="Mitchell T.K."/>
            <person name="Okubara P.A."/>
            <person name="Farman M.L."/>
            <person name="Kohn L.M."/>
            <person name="Birren B."/>
            <person name="Ma L.-J."/>
            <person name="Dean R.A."/>
        </authorList>
    </citation>
    <scope>NUCLEOTIDE SEQUENCE</scope>
    <source>
        <strain evidence="11">ATCC 64411 / 73-15</strain>
    </source>
</reference>
<feature type="transmembrane region" description="Helical" evidence="8">
    <location>
        <begin position="236"/>
        <end position="257"/>
    </location>
</feature>
<evidence type="ECO:0000256" key="8">
    <source>
        <dbReference type="SAM" id="Phobius"/>
    </source>
</evidence>
<dbReference type="AlphaFoldDB" id="A0A0C4E489"/>
<gene>
    <name evidence="10" type="ORF">MAPG_07280</name>
</gene>
<feature type="transmembrane region" description="Helical" evidence="8">
    <location>
        <begin position="357"/>
        <end position="377"/>
    </location>
</feature>
<dbReference type="InterPro" id="IPR051788">
    <property type="entry name" value="MFS_Transporter"/>
</dbReference>
<dbReference type="Proteomes" id="UP000011715">
    <property type="component" value="Unassembled WGS sequence"/>
</dbReference>
<accession>A0A0C4E489</accession>
<dbReference type="eggNOG" id="ENOG502QQA7">
    <property type="taxonomic scope" value="Eukaryota"/>
</dbReference>
<reference evidence="10" key="3">
    <citation type="submission" date="2011-03" db="EMBL/GenBank/DDBJ databases">
        <title>Annotation of Magnaporthe poae ATCC 64411.</title>
        <authorList>
            <person name="Ma L.-J."/>
            <person name="Dead R."/>
            <person name="Young S.K."/>
            <person name="Zeng Q."/>
            <person name="Gargeya S."/>
            <person name="Fitzgerald M."/>
            <person name="Haas B."/>
            <person name="Abouelleil A."/>
            <person name="Alvarado L."/>
            <person name="Arachchi H.M."/>
            <person name="Berlin A."/>
            <person name="Brown A."/>
            <person name="Chapman S.B."/>
            <person name="Chen Z."/>
            <person name="Dunbar C."/>
            <person name="Freedman E."/>
            <person name="Gearin G."/>
            <person name="Gellesch M."/>
            <person name="Goldberg J."/>
            <person name="Griggs A."/>
            <person name="Gujja S."/>
            <person name="Heiman D."/>
            <person name="Howarth C."/>
            <person name="Larson L."/>
            <person name="Lui A."/>
            <person name="MacDonald P.J.P."/>
            <person name="Mehta T."/>
            <person name="Montmayeur A."/>
            <person name="Murphy C."/>
            <person name="Neiman D."/>
            <person name="Pearson M."/>
            <person name="Priest M."/>
            <person name="Roberts A."/>
            <person name="Saif S."/>
            <person name="Shea T."/>
            <person name="Shenoy N."/>
            <person name="Sisk P."/>
            <person name="Stolte C."/>
            <person name="Sykes S."/>
            <person name="Yandava C."/>
            <person name="Wortman J."/>
            <person name="Nusbaum C."/>
            <person name="Birren B."/>
        </authorList>
    </citation>
    <scope>NUCLEOTIDE SEQUENCE</scope>
    <source>
        <strain evidence="10">ATCC 64411</strain>
    </source>
</reference>
<dbReference type="PROSITE" id="PS50850">
    <property type="entry name" value="MFS"/>
    <property type="match status" value="1"/>
</dbReference>
<dbReference type="STRING" id="644358.A0A0C4E489"/>
<evidence type="ECO:0000256" key="1">
    <source>
        <dbReference type="ARBA" id="ARBA00004127"/>
    </source>
</evidence>